<evidence type="ECO:0000313" key="2">
    <source>
        <dbReference type="Proteomes" id="UP001224890"/>
    </source>
</evidence>
<dbReference type="GeneID" id="85460254"/>
<keyword evidence="2" id="KW-1185">Reference proteome</keyword>
<evidence type="ECO:0000313" key="1">
    <source>
        <dbReference type="EMBL" id="KAK1671723.1"/>
    </source>
</evidence>
<name>A0AAJ0ERV9_9PEZI</name>
<sequence length="179" mass="19936">MPTAAVIGTDARMMTALTSNTISEAVSNGVWLQVLQNYFLPDKFIIAPEQNNQTGRADLMVFVMHNDKNDNLCWDPIFTLEGKTPGDSIKQTYIDQASGYISSLASHHSFKGRKFGMLVAGQEVVLLVNNGGDKSTQWNWEDANTDEYKYNPGLVNVWGIGEQGYKVESFLADFAQKFQ</sequence>
<dbReference type="RefSeq" id="XP_060425726.1">
    <property type="nucleotide sequence ID" value="XM_060575728.1"/>
</dbReference>
<dbReference type="AlphaFoldDB" id="A0AAJ0ERV9"/>
<gene>
    <name evidence="1" type="ORF">BDP55DRAFT_675245</name>
</gene>
<accession>A0AAJ0ERV9</accession>
<organism evidence="1 2">
    <name type="scientific">Colletotrichum godetiae</name>
    <dbReference type="NCBI Taxonomy" id="1209918"/>
    <lineage>
        <taxon>Eukaryota</taxon>
        <taxon>Fungi</taxon>
        <taxon>Dikarya</taxon>
        <taxon>Ascomycota</taxon>
        <taxon>Pezizomycotina</taxon>
        <taxon>Sordariomycetes</taxon>
        <taxon>Hypocreomycetidae</taxon>
        <taxon>Glomerellales</taxon>
        <taxon>Glomerellaceae</taxon>
        <taxon>Colletotrichum</taxon>
        <taxon>Colletotrichum acutatum species complex</taxon>
    </lineage>
</organism>
<proteinExistence type="predicted"/>
<reference evidence="1" key="1">
    <citation type="submission" date="2021-06" db="EMBL/GenBank/DDBJ databases">
        <title>Comparative genomics, transcriptomics and evolutionary studies reveal genomic signatures of adaptation to plant cell wall in hemibiotrophic fungi.</title>
        <authorList>
            <consortium name="DOE Joint Genome Institute"/>
            <person name="Baroncelli R."/>
            <person name="Diaz J.F."/>
            <person name="Benocci T."/>
            <person name="Peng M."/>
            <person name="Battaglia E."/>
            <person name="Haridas S."/>
            <person name="Andreopoulos W."/>
            <person name="Labutti K."/>
            <person name="Pangilinan J."/>
            <person name="Floch G.L."/>
            <person name="Makela M.R."/>
            <person name="Henrissat B."/>
            <person name="Grigoriev I.V."/>
            <person name="Crouch J.A."/>
            <person name="De Vries R.P."/>
            <person name="Sukno S.A."/>
            <person name="Thon M.R."/>
        </authorList>
    </citation>
    <scope>NUCLEOTIDE SEQUENCE</scope>
    <source>
        <strain evidence="1">CBS 193.32</strain>
    </source>
</reference>
<dbReference type="EMBL" id="JAHMHR010000044">
    <property type="protein sequence ID" value="KAK1671723.1"/>
    <property type="molecule type" value="Genomic_DNA"/>
</dbReference>
<comment type="caution">
    <text evidence="1">The sequence shown here is derived from an EMBL/GenBank/DDBJ whole genome shotgun (WGS) entry which is preliminary data.</text>
</comment>
<protein>
    <submittedName>
        <fullName evidence="1">Uncharacterized protein</fullName>
    </submittedName>
</protein>
<dbReference type="Proteomes" id="UP001224890">
    <property type="component" value="Unassembled WGS sequence"/>
</dbReference>